<accession>A0A2D4PIA3</accession>
<organism evidence="2">
    <name type="scientific">Micrurus surinamensis</name>
    <name type="common">Surinam coral snake</name>
    <dbReference type="NCBI Taxonomy" id="129470"/>
    <lineage>
        <taxon>Eukaryota</taxon>
        <taxon>Metazoa</taxon>
        <taxon>Chordata</taxon>
        <taxon>Craniata</taxon>
        <taxon>Vertebrata</taxon>
        <taxon>Euteleostomi</taxon>
        <taxon>Lepidosauria</taxon>
        <taxon>Squamata</taxon>
        <taxon>Bifurcata</taxon>
        <taxon>Unidentata</taxon>
        <taxon>Episquamata</taxon>
        <taxon>Toxicofera</taxon>
        <taxon>Serpentes</taxon>
        <taxon>Colubroidea</taxon>
        <taxon>Elapidae</taxon>
        <taxon>Elapinae</taxon>
        <taxon>Micrurus</taxon>
    </lineage>
</organism>
<protein>
    <submittedName>
        <fullName evidence="2">Uncharacterized protein</fullName>
    </submittedName>
</protein>
<feature type="transmembrane region" description="Helical" evidence="1">
    <location>
        <begin position="77"/>
        <end position="96"/>
    </location>
</feature>
<dbReference type="EMBL" id="IACN01059642">
    <property type="protein sequence ID" value="LAB56783.1"/>
    <property type="molecule type" value="Transcribed_RNA"/>
</dbReference>
<keyword evidence="1" id="KW-0812">Transmembrane</keyword>
<reference evidence="2" key="2">
    <citation type="submission" date="2017-11" db="EMBL/GenBank/DDBJ databases">
        <title>Coralsnake Venomics: Analyses of Venom Gland Transcriptomes and Proteomes of Six Brazilian Taxa.</title>
        <authorList>
            <person name="Aird S.D."/>
            <person name="Jorge da Silva N."/>
            <person name="Qiu L."/>
            <person name="Villar-Briones A."/>
            <person name="Aparecida-Saddi V."/>
            <person name="Campos-Telles M.P."/>
            <person name="Grau M."/>
            <person name="Mikheyev A.S."/>
        </authorList>
    </citation>
    <scope>NUCLEOTIDE SEQUENCE</scope>
    <source>
        <tissue evidence="2">Venom_gland</tissue>
    </source>
</reference>
<proteinExistence type="predicted"/>
<evidence type="ECO:0000256" key="1">
    <source>
        <dbReference type="SAM" id="Phobius"/>
    </source>
</evidence>
<reference evidence="2" key="1">
    <citation type="submission" date="2017-07" db="EMBL/GenBank/DDBJ databases">
        <authorList>
            <person name="Mikheyev A."/>
            <person name="Grau M."/>
        </authorList>
    </citation>
    <scope>NUCLEOTIDE SEQUENCE</scope>
    <source>
        <tissue evidence="2">Venom_gland</tissue>
    </source>
</reference>
<dbReference type="AlphaFoldDB" id="A0A2D4PIA3"/>
<evidence type="ECO:0000313" key="2">
    <source>
        <dbReference type="EMBL" id="LAB56783.1"/>
    </source>
</evidence>
<sequence length="110" mass="12689">MLWRQPHDFEKRCSCFKQLLVGSMRTLQSASLPLNVKCCPAPVFTIKTLQCLILKNENTVNDTTHCFLYSLYSLNLLYYYVYLSVGHIYLYSKVCLNGKRSSKLLGPVSR</sequence>
<keyword evidence="1" id="KW-0472">Membrane</keyword>
<keyword evidence="1" id="KW-1133">Transmembrane helix</keyword>
<name>A0A2D4PIA3_MICSU</name>